<evidence type="ECO:0000313" key="2">
    <source>
        <dbReference type="Proteomes" id="UP000695007"/>
    </source>
</evidence>
<dbReference type="AlphaFoldDB" id="A0AAJ6VJW9"/>
<dbReference type="GeneID" id="105359245"/>
<dbReference type="CTD" id="42139"/>
<dbReference type="GO" id="GO:0060857">
    <property type="term" value="P:establishment of glial blood-brain barrier"/>
    <property type="evidence" value="ECO:0007669"/>
    <property type="project" value="TreeGrafter"/>
</dbReference>
<keyword evidence="1" id="KW-1133">Transmembrane helix</keyword>
<dbReference type="PANTHER" id="PTHR36694">
    <property type="entry name" value="PASIFLORA 1, ISOFORM A-RELATED"/>
    <property type="match status" value="1"/>
</dbReference>
<organism evidence="2 3">
    <name type="scientific">Ceratosolen solmsi marchali</name>
    <dbReference type="NCBI Taxonomy" id="326594"/>
    <lineage>
        <taxon>Eukaryota</taxon>
        <taxon>Metazoa</taxon>
        <taxon>Ecdysozoa</taxon>
        <taxon>Arthropoda</taxon>
        <taxon>Hexapoda</taxon>
        <taxon>Insecta</taxon>
        <taxon>Pterygota</taxon>
        <taxon>Neoptera</taxon>
        <taxon>Endopterygota</taxon>
        <taxon>Hymenoptera</taxon>
        <taxon>Apocrita</taxon>
        <taxon>Proctotrupomorpha</taxon>
        <taxon>Chalcidoidea</taxon>
        <taxon>Agaonidae</taxon>
        <taxon>Agaoninae</taxon>
        <taxon>Ceratosolen</taxon>
    </lineage>
</organism>
<name>A0AAJ6VJW9_9HYME</name>
<dbReference type="Proteomes" id="UP000695007">
    <property type="component" value="Unplaced"/>
</dbReference>
<keyword evidence="2" id="KW-1185">Reference proteome</keyword>
<feature type="transmembrane region" description="Helical" evidence="1">
    <location>
        <begin position="97"/>
        <end position="123"/>
    </location>
</feature>
<dbReference type="KEGG" id="csol:105359245"/>
<feature type="transmembrane region" description="Helical" evidence="1">
    <location>
        <begin position="23"/>
        <end position="42"/>
    </location>
</feature>
<evidence type="ECO:0000256" key="1">
    <source>
        <dbReference type="SAM" id="Phobius"/>
    </source>
</evidence>
<dbReference type="GO" id="GO:0005886">
    <property type="term" value="C:plasma membrane"/>
    <property type="evidence" value="ECO:0007669"/>
    <property type="project" value="TreeGrafter"/>
</dbReference>
<dbReference type="PANTHER" id="PTHR36694:SF11">
    <property type="entry name" value="LP21121P-RELATED"/>
    <property type="match status" value="1"/>
</dbReference>
<dbReference type="RefSeq" id="XP_011494082.1">
    <property type="nucleotide sequence ID" value="XM_011495780.1"/>
</dbReference>
<proteinExistence type="predicted"/>
<evidence type="ECO:0000313" key="3">
    <source>
        <dbReference type="RefSeq" id="XP_011494082.1"/>
    </source>
</evidence>
<reference evidence="3" key="1">
    <citation type="submission" date="2025-08" db="UniProtKB">
        <authorList>
            <consortium name="RefSeq"/>
        </authorList>
    </citation>
    <scope>IDENTIFICATION</scope>
</reference>
<dbReference type="GO" id="GO:0019991">
    <property type="term" value="P:septate junction assembly"/>
    <property type="evidence" value="ECO:0007669"/>
    <property type="project" value="TreeGrafter"/>
</dbReference>
<keyword evidence="1" id="KW-0812">Transmembrane</keyword>
<gene>
    <name evidence="3" type="primary">LOC105359245</name>
</gene>
<dbReference type="GO" id="GO:0035159">
    <property type="term" value="P:regulation of tube length, open tracheal system"/>
    <property type="evidence" value="ECO:0007669"/>
    <property type="project" value="TreeGrafter"/>
</dbReference>
<feature type="transmembrane region" description="Helical" evidence="1">
    <location>
        <begin position="135"/>
        <end position="155"/>
    </location>
</feature>
<sequence length="168" mass="19498">MILESCWSPCIWTNNTKTACKAIAFYTVAISVVLITLIIYQLNGGDSTQLYNPLFESDVRSSMPVIGGILIYYFLSLIVFAMLMVHGIRRGVRGWLLPWLTAWFIVCLFQLIFGLWLLGGYYIYLESVFATLCNWLWMGYNLYCWFVVLSMYKIFEAFQSPNIELLYP</sequence>
<keyword evidence="1" id="KW-0472">Membrane</keyword>
<accession>A0AAJ6VJW9</accession>
<protein>
    <submittedName>
        <fullName evidence="3">Uncharacterized protein LOC105359245</fullName>
    </submittedName>
</protein>
<feature type="transmembrane region" description="Helical" evidence="1">
    <location>
        <begin position="62"/>
        <end position="85"/>
    </location>
</feature>